<dbReference type="InterPro" id="IPR000818">
    <property type="entry name" value="TEA/ATTS_dom"/>
</dbReference>
<feature type="transmembrane region" description="Helical" evidence="10">
    <location>
        <begin position="638"/>
        <end position="661"/>
    </location>
</feature>
<sequence length="3729" mass="411122">MDPSSIQTKEKPIEDPNALYLEKGEIVDDVTYDAVFGEITDEGPNYRNVGFFGTVVLMMKTQIGLGVLSIPTAFDTLGMVPGVIVLIAISCITTWSDYMVGSFKLRHREVYGIDDAGALMFGTPGRVVLAAAFCLYWIFVAGSGILGISIGLNAVSTHGACTAIFVAVAAILGFACSSIRTLGKITWLAWIGLPCILIASKFPYTCVSPVDRYYRPEVLIQAVSHLSLVLIVTIAVGVQDRPPTAPQTDGPWVADFKIIGNPTFAQAITAVSSLVFAFSGTPGFFSIVSEMRDPRKFTPALLICQAVVTAVYITIGCVVYYYCGSYVASPALGSAGGLIKKIAYGLSLPGLIVTTTIVTHIPAKYIFVHLLRGSKHLISNTVTHWTVWLACTLSITVIAYIIASAIPVFDGLVSLIGALLGTMMCFQPMGCMWLYDNWHKRREGLATKQWWFMVFFSVFVVISGTFLTVAGTYGSVVGIMDSYKTEGGSAAFTCADNSGLHKRRHDGPLGFFTGREGRKSTQDHLRCPPKVGANMVMAQVILARSPLRWSVDPPVERIPVEEDPNSAPQVIFSPDSKSVPPAFWIPDSEHSAPQVFVPDPNEKYLNPTVQSYGAHPSIPNHAANPPLATGQASNKKKWTWIIATTVAVVIIVVAAVVGGVVGSRNAHKDSSSSDTAATAISSSSANNTTSSSSTSTTLTSSSTTSTDSSATPTQTDFGVTVHMYANDTCGGTDDSFSVLNSSSQKCVVVPSNKRSIRVSQNDGCNVTTWSGSNCAGSSYDVPDTDCHAVLLPPVGSWISLTPCLATRAIWTDAVHSRGIATCLQLWIFFAFTSTFTSMLIAGIETDQVAGGFLNYFFNILFAFAGVAPYIVGKGGYLLDNSTSSCSFCGTANSNSFLAEMNLSFEIRWRNFGWTAATGLRQGVPSIGVISPPTNVFSTTEDWDVVVVGEGYSGLTASRDACLAGLKVLLIEARDRIGGRSWSSNIGGYPFEMGGTWLSWGQPHIWREVSRYQMRSELEPSFDFSRGMNHFELRTGSQGSSIFSHLEEDALLASALEKFVDVDGAMGRQIIPYPHDAFHNPAARQYDDMSALDRLNALAQSLTPNERAVLESFILLCSCGTLETTSFFEFLHWWALCDYSYKGCLQHLISYKFKGGQSSFAIKFFRESLRTGRLSYAFNSPVQSINDHGDRVVVETRDGRQYSGARLISTIPLNVLSSVHFSPPLSPQRMAAANIGHVNQCVKVHAEVSCPDMRSWSGISYPFNKLAYAIGDGTTPAGNTHIVCFGGAHNHIQPEEDVEATKMAVENMSPGNMDIKRLVFHNWCKDEFAKGAWFFAPPQLLSKSLDELRCRHGNVLFANSDWAVGWRSFIDGAIEEGTRAAVTVIEELRPAPAYTMDASETKPKHEQCLDTERPYTESIQHGDLDCLEGLNFQPEGTRKLTPLQTISASWIICDSWAGVAATVALAIVQGGPVTLIYGLILIFFLVGACTLTLAELASTYPTAGGQYHWTSILAPKHLSRALSYCCGVSNMLAWIAICTGIAIIPAQLILGIVLFYDSEYQSQPWHYFLIYQSINGLVLLYNTTLLKKSLWFHDVSFFMTLTSFVIIMVTCLARSASRYEASSSVWATFLNGSGWNSGGVAFLTGLVSPNYMYAGIDGALHLAEECRNATTAVPRALMSTLVIGFVTSFAFMITMLYCTSDLDTVVASSTGVPIYEMWHQATRSTSAATVFICLLLLAAVFALTGAQQTASRLTWSLARDRALIGSQWTGQLHDTLEVPVWALVFNYAVMFLIGCVYLGSSSAFNAFIGTGLVLQHISYAFPAALLLYRCRSATWLPDPRPFRLPSPVGWGANLITVCFAVLVLIFYDFPTVMPVTGSNMNYTPAVLGAMAIVAGINWLVVQQRRGTCKDGEPVWSDELEDAFHQALEANPPMGRRNWSARGESYGRNELIADYIYRLTGKRRTRTQVSSHLQVLDSFLKGDPDWERLVREQPADHSNSQTQLVGPTRRSPINCLSSSHYSKDSLVCAVQCLGFGMWVSAPNMPDRIDDAFHVYTRLRRGQPQAPMPLEELTNWRTFFPHLNSLLLEVNDPLSCEIILLEARLQLMDVHPPTGSRLEIGLELDITNPTLGAAPMSNQRENWTCYNYIYEEGQKTMETYHNIPKPHTTRIRLPFESSWWAERFTMLTEDKQVAEASGHQHAAKEQIRASEPASLRRLHNQYAGSPSDGSKRMAIILWQFRQTLPIEVGTTICRKLIAAPGRTNEIYLPTLDLDSVRLTPLSSDPIPPSRSTPSMYQSPRTHELLQQHWPLYQPSHHHVTSVFNSAGAFDFTNSITKPEESLSDKTNSASMLDPFPNLQQQTTSQPTSLDVSSGAPRMLQIPDLPLPHTGLGAYGLGHESHLIGPDEPVGSTVGMSGDAGMNGARLETLLEDDLRVTATSQGTVLQDWQQGGSKNSGKKNPRAGDDAHTLEFTQTRAFTDSGYASTKLDNYGHIQSTRDIPTEPPAGPGYASGEQPEVPQTQNFVHVDAARTVYSDTSSVTSLQREGYISELAGDLFTKVSSWQPDSMTMERISEVLPELLRAFALKVGHNAPSQMHRDVMVFIHKNRDKVVSCFKDMCFRQEESLSDMETSDSEAMPLDEIWTFWNKHLEEQQDPIPRSPSINEPIIGNADADEEQSEETSMPELFAYKDFLFNVASYEWLLASMRRELLLAPAKPNLMETIRKRILTSLPSSHKISRKSSAEAYTVTFVMEWNPLSFLDEQGYTEEPGEAVEGAITLTGSVEDAQALPCAQYLCQTWPSTGGHIIQLVKDIVRAGPGSRQICDFPDNAKVTAWLHESKFNVEAFGTRDSVAEIGEQFAWLGAALRSSPYDFGVACCMPVISIHHISSTPQPVSGRLSWPDILCSIDFTFEEREKQFTPSNAQCWHNLFRNPVVVRGYPIPWRTETGTGLEIPLNMMAGLAQTKRVNSFNRKLFIKGFSTMLIPTRQSGHTILWHLIYNMDRSRTSYIQHTVPHIENISIFDLERARHVLGWCSEARYNAGASDANYLIKPSRLPRPPEGCIYHDVRVYKGQVITGRAFSIGHKDTAIHIIRNGYIEKLKSIRRRFFVLWDEEDKRGWLVNGTSVPLHLLRASLKHDSMDEISTEFLFNVEDMQEAPEACRASSAIKVLVNSNNRKLPIYLEKDGYLRLEDRIEELYDTLEKIMDYEVGMATQSSASSSRARKYLEGWDFNDLATSRDIFYPRVAKLKAIGNGWVDFARAIHAVTLFGRRFGEVIQPISTGSCTKWAQLPKDMYYLAASIHDLKEIMDMDGDSEANPIVLAHNIIWHNPDIFGSCQCEVEGQEKHSDLVQVLLPSALKKGLLSNHQVPLEARGAVIFGHNEYSRWFWNDTGYPVVGGPWSPSEAPENEFHDSGIGSDTASSAPKESRSSATLCSRHPSGECRETLTCESYTVGIICALQKELLAVRILFDDRHEDLERAVRDTNHYALGRIGRHYVVAACLPSGEYGTNAAADVVSHLTRSFPEIKFCLLVGIGGGVPSRDNDIRLGDVVVSHPTDIHPGVIQYDLGKTSEENTFERTGSLQRPPRFLMTAISTLMSDPDLPSTRFQGYIKDVTACNPAYKHPGAQHDKLFAQCSGRHVRRARRSVTHPLIHYGLIASGNKVIKDAETRDHLGAKYNVLCFEMEAAGIMNAVPSLVIRGICDYADSHKNKLWQEYACATAAAYAKMLLSVA</sequence>
<evidence type="ECO:0000256" key="3">
    <source>
        <dbReference type="ARBA" id="ARBA00022692"/>
    </source>
</evidence>
<dbReference type="Gene3D" id="3.50.50.60">
    <property type="entry name" value="FAD/NAD(P)-binding domain"/>
    <property type="match status" value="2"/>
</dbReference>
<dbReference type="GO" id="GO:0009116">
    <property type="term" value="P:nucleoside metabolic process"/>
    <property type="evidence" value="ECO:0007669"/>
    <property type="project" value="InterPro"/>
</dbReference>
<dbReference type="Pfam" id="PF01490">
    <property type="entry name" value="Aa_trans"/>
    <property type="match status" value="1"/>
</dbReference>
<feature type="transmembrane region" description="Helical" evidence="10">
    <location>
        <begin position="450"/>
        <end position="473"/>
    </location>
</feature>
<reference evidence="12 13" key="1">
    <citation type="submission" date="2016-10" db="EMBL/GenBank/DDBJ databases">
        <title>Genome sequencing of Aspergillus oryzae BCC7051.</title>
        <authorList>
            <person name="Thammarongtham C."/>
            <person name="Vorapreeda T."/>
            <person name="Nookaew I."/>
            <person name="Srisuk T."/>
            <person name="Land M."/>
            <person name="Jeennor S."/>
            <person name="Laoteng K."/>
        </authorList>
    </citation>
    <scope>NUCLEOTIDE SEQUENCE [LARGE SCALE GENOMIC DNA]</scope>
    <source>
        <strain evidence="12 13">BCC7051</strain>
    </source>
</reference>
<keyword evidence="7" id="KW-0749">Sporulation</keyword>
<dbReference type="GO" id="GO:0003700">
    <property type="term" value="F:DNA-binding transcription factor activity"/>
    <property type="evidence" value="ECO:0007669"/>
    <property type="project" value="InterPro"/>
</dbReference>
<dbReference type="VEuPathDB" id="FungiDB:AO090166000103"/>
<feature type="compositionally biased region" description="Polar residues" evidence="9">
    <location>
        <begin position="3413"/>
        <end position="3430"/>
    </location>
</feature>
<feature type="transmembrane region" description="Helical" evidence="10">
    <location>
        <begin position="127"/>
        <end position="148"/>
    </location>
</feature>
<dbReference type="InterPro" id="IPR002937">
    <property type="entry name" value="Amino_oxidase"/>
</dbReference>
<name>A0A1S9DT05_ASPOZ</name>
<dbReference type="InterPro" id="IPR000845">
    <property type="entry name" value="Nucleoside_phosphorylase_d"/>
</dbReference>
<dbReference type="SUPFAM" id="SSF51905">
    <property type="entry name" value="FAD/NAD(P)-binding domain"/>
    <property type="match status" value="1"/>
</dbReference>
<feature type="transmembrane region" description="Helical" evidence="10">
    <location>
        <begin position="49"/>
        <end position="70"/>
    </location>
</feature>
<dbReference type="Gene3D" id="1.20.1740.10">
    <property type="entry name" value="Amino acid/polyamine transporter I"/>
    <property type="match status" value="1"/>
</dbReference>
<dbReference type="Gene3D" id="3.90.660.10">
    <property type="match status" value="2"/>
</dbReference>
<protein>
    <submittedName>
        <fullName evidence="12">TEA/ATTS transcription factor activity protein family</fullName>
    </submittedName>
</protein>
<dbReference type="SUPFAM" id="SSF53167">
    <property type="entry name" value="Purine and uridine phosphorylases"/>
    <property type="match status" value="1"/>
</dbReference>
<dbReference type="InterPro" id="IPR002293">
    <property type="entry name" value="AA/rel_permease1"/>
</dbReference>
<feature type="transmembrane region" description="Helical" evidence="10">
    <location>
        <begin position="342"/>
        <end position="367"/>
    </location>
</feature>
<dbReference type="VEuPathDB" id="FungiDB:AO090005001212"/>
<dbReference type="CDD" id="cd09008">
    <property type="entry name" value="MTAN"/>
    <property type="match status" value="1"/>
</dbReference>
<dbReference type="Proteomes" id="UP000190312">
    <property type="component" value="Unassembled WGS sequence"/>
</dbReference>
<feature type="transmembrane region" description="Helical" evidence="10">
    <location>
        <begin position="415"/>
        <end position="438"/>
    </location>
</feature>
<evidence type="ECO:0000256" key="7">
    <source>
        <dbReference type="ARBA" id="ARBA00023321"/>
    </source>
</evidence>
<dbReference type="Gene3D" id="6.10.20.40">
    <property type="entry name" value="TEA/ATTS domain"/>
    <property type="match status" value="1"/>
</dbReference>
<dbReference type="InterPro" id="IPR038096">
    <property type="entry name" value="TEA/ATTS_sf"/>
</dbReference>
<dbReference type="GO" id="GO:0048315">
    <property type="term" value="P:conidium formation"/>
    <property type="evidence" value="ECO:0007669"/>
    <property type="project" value="UniProtKB-KW"/>
</dbReference>
<feature type="transmembrane region" description="Helical" evidence="10">
    <location>
        <begin position="1805"/>
        <end position="1827"/>
    </location>
</feature>
<keyword evidence="5 10" id="KW-0472">Membrane</keyword>
<feature type="transmembrane region" description="Helical" evidence="10">
    <location>
        <begin position="1567"/>
        <end position="1584"/>
    </location>
</feature>
<evidence type="ECO:0000256" key="8">
    <source>
        <dbReference type="PROSITE-ProRule" id="PRU00505"/>
    </source>
</evidence>
<feature type="transmembrane region" description="Helical" evidence="10">
    <location>
        <begin position="160"/>
        <end position="181"/>
    </location>
</feature>
<evidence type="ECO:0000313" key="12">
    <source>
        <dbReference type="EMBL" id="OOO12233.1"/>
    </source>
</evidence>
<dbReference type="Pfam" id="PF13520">
    <property type="entry name" value="AA_permease_2"/>
    <property type="match status" value="1"/>
</dbReference>
<feature type="transmembrane region" description="Helical" evidence="10">
    <location>
        <begin position="300"/>
        <end position="322"/>
    </location>
</feature>
<evidence type="ECO:0000256" key="5">
    <source>
        <dbReference type="ARBA" id="ARBA00023136"/>
    </source>
</evidence>
<dbReference type="PANTHER" id="PTHR46082">
    <property type="entry name" value="ATP/GTP-BINDING PROTEIN-RELATED"/>
    <property type="match status" value="1"/>
</dbReference>
<feature type="region of interest" description="Disordered" evidence="9">
    <location>
        <begin position="663"/>
        <end position="712"/>
    </location>
</feature>
<dbReference type="VEuPathDB" id="FungiDB:AO090166000100"/>
<dbReference type="GO" id="GO:0016491">
    <property type="term" value="F:oxidoreductase activity"/>
    <property type="evidence" value="ECO:0007669"/>
    <property type="project" value="InterPro"/>
</dbReference>
<evidence type="ECO:0000313" key="13">
    <source>
        <dbReference type="Proteomes" id="UP000190312"/>
    </source>
</evidence>
<evidence type="ECO:0000256" key="10">
    <source>
        <dbReference type="SAM" id="Phobius"/>
    </source>
</evidence>
<dbReference type="PRINTS" id="PR00065">
    <property type="entry name" value="TEADOMAIN"/>
</dbReference>
<feature type="transmembrane region" description="Helical" evidence="10">
    <location>
        <begin position="825"/>
        <end position="843"/>
    </location>
</feature>
<feature type="transmembrane region" description="Helical" evidence="10">
    <location>
        <begin position="1676"/>
        <end position="1697"/>
    </location>
</feature>
<keyword evidence="3 10" id="KW-0812">Transmembrane</keyword>
<dbReference type="Gene3D" id="3.40.50.1580">
    <property type="entry name" value="Nucleoside phosphorylase domain"/>
    <property type="match status" value="1"/>
</dbReference>
<feature type="transmembrane region" description="Helical" evidence="10">
    <location>
        <begin position="1531"/>
        <end position="1555"/>
    </location>
</feature>
<dbReference type="Pfam" id="PF01593">
    <property type="entry name" value="Amino_oxidase"/>
    <property type="match status" value="1"/>
</dbReference>
<feature type="region of interest" description="Disordered" evidence="9">
    <location>
        <begin position="2439"/>
        <end position="2463"/>
    </location>
</feature>
<feature type="transmembrane region" description="Helical" evidence="10">
    <location>
        <begin position="1726"/>
        <end position="1745"/>
    </location>
</feature>
<evidence type="ECO:0000256" key="2">
    <source>
        <dbReference type="ARBA" id="ARBA00008421"/>
    </source>
</evidence>
<feature type="transmembrane region" description="Helical" evidence="10">
    <location>
        <begin position="1880"/>
        <end position="1899"/>
    </location>
</feature>
<gene>
    <name evidence="12" type="ORF">OAory_01087030</name>
</gene>
<keyword evidence="4 10" id="KW-1133">Transmembrane helix</keyword>
<feature type="transmembrane region" description="Helical" evidence="10">
    <location>
        <begin position="218"/>
        <end position="238"/>
    </location>
</feature>
<comment type="subcellular location">
    <subcellularLocation>
        <location evidence="1">Membrane</location>
        <topology evidence="1">Multi-pass membrane protein</topology>
    </subcellularLocation>
</comment>
<dbReference type="EMBL" id="MKZY01000003">
    <property type="protein sequence ID" value="OOO12233.1"/>
    <property type="molecule type" value="Genomic_DNA"/>
</dbReference>
<feature type="transmembrane region" description="Helical" evidence="10">
    <location>
        <begin position="1596"/>
        <end position="1615"/>
    </location>
</feature>
<dbReference type="InterPro" id="IPR053137">
    <property type="entry name" value="NLR-like"/>
</dbReference>
<comment type="caution">
    <text evidence="12">The sequence shown here is derived from an EMBL/GenBank/DDBJ whole genome shotgun (WGS) entry which is preliminary data.</text>
</comment>
<dbReference type="OrthoDB" id="1658288at2759"/>
<feature type="region of interest" description="Disordered" evidence="9">
    <location>
        <begin position="2335"/>
        <end position="2370"/>
    </location>
</feature>
<evidence type="ECO:0000256" key="6">
    <source>
        <dbReference type="ARBA" id="ARBA00023159"/>
    </source>
</evidence>
<accession>A0A1S9DT05</accession>
<evidence type="ECO:0000259" key="11">
    <source>
        <dbReference type="PROSITE" id="PS51088"/>
    </source>
</evidence>
<dbReference type="GO" id="GO:0016020">
    <property type="term" value="C:membrane"/>
    <property type="evidence" value="ECO:0007669"/>
    <property type="project" value="UniProtKB-SubCell"/>
</dbReference>
<dbReference type="GO" id="GO:0022857">
    <property type="term" value="F:transmembrane transporter activity"/>
    <property type="evidence" value="ECO:0007669"/>
    <property type="project" value="InterPro"/>
</dbReference>
<dbReference type="VEuPathDB" id="FungiDB:AO090166000107"/>
<dbReference type="SMART" id="SM00426">
    <property type="entry name" value="TEA"/>
    <property type="match status" value="1"/>
</dbReference>
<feature type="compositionally biased region" description="Low complexity" evidence="9">
    <location>
        <begin position="672"/>
        <end position="711"/>
    </location>
</feature>
<feature type="DNA-binding region" description="TEA" evidence="8">
    <location>
        <begin position="1907"/>
        <end position="1981"/>
    </location>
</feature>
<dbReference type="VEuPathDB" id="FungiDB:AO090166000101"/>
<proteinExistence type="inferred from homology"/>
<feature type="domain" description="TEA" evidence="11">
    <location>
        <begin position="1907"/>
        <end position="1981"/>
    </location>
</feature>
<feature type="transmembrane region" description="Helical" evidence="10">
    <location>
        <begin position="1847"/>
        <end position="1868"/>
    </location>
</feature>
<dbReference type="InterPro" id="IPR036188">
    <property type="entry name" value="FAD/NAD-bd_sf"/>
</dbReference>
<feature type="compositionally biased region" description="Low complexity" evidence="9">
    <location>
        <begin position="2356"/>
        <end position="2365"/>
    </location>
</feature>
<feature type="region of interest" description="Disordered" evidence="9">
    <location>
        <begin position="597"/>
        <end position="630"/>
    </location>
</feature>
<feature type="transmembrane region" description="Helical" evidence="10">
    <location>
        <begin position="1447"/>
        <end position="1467"/>
    </location>
</feature>
<dbReference type="Pfam" id="PF01048">
    <property type="entry name" value="PNP_UDP_1"/>
    <property type="match status" value="1"/>
</dbReference>
<keyword evidence="7" id="KW-0183">Conidiation</keyword>
<dbReference type="InterPro" id="IPR035994">
    <property type="entry name" value="Nucleoside_phosphorylase_sf"/>
</dbReference>
<feature type="transmembrane region" description="Helical" evidence="10">
    <location>
        <begin position="855"/>
        <end position="872"/>
    </location>
</feature>
<feature type="transmembrane region" description="Helical" evidence="10">
    <location>
        <begin position="387"/>
        <end position="409"/>
    </location>
</feature>
<keyword evidence="6" id="KW-0010">Activator</keyword>
<evidence type="ECO:0000256" key="1">
    <source>
        <dbReference type="ARBA" id="ARBA00004141"/>
    </source>
</evidence>
<dbReference type="PANTHER" id="PTHR46082:SF11">
    <property type="entry name" value="AAA+ ATPASE DOMAIN-CONTAINING PROTEIN-RELATED"/>
    <property type="match status" value="1"/>
</dbReference>
<comment type="similarity">
    <text evidence="2">Belongs to the TEC1 family.</text>
</comment>
<feature type="transmembrane region" description="Helical" evidence="10">
    <location>
        <begin position="264"/>
        <end position="288"/>
    </location>
</feature>
<dbReference type="Pfam" id="PF01285">
    <property type="entry name" value="TEA"/>
    <property type="match status" value="1"/>
</dbReference>
<feature type="compositionally biased region" description="Polar residues" evidence="9">
    <location>
        <begin position="2439"/>
        <end position="2452"/>
    </location>
</feature>
<feature type="region of interest" description="Disordered" evidence="9">
    <location>
        <begin position="2492"/>
        <end position="2514"/>
    </location>
</feature>
<feature type="transmembrane region" description="Helical" evidence="10">
    <location>
        <begin position="1473"/>
        <end position="1493"/>
    </location>
</feature>
<organism evidence="12 13">
    <name type="scientific">Aspergillus oryzae</name>
    <name type="common">Yellow koji mold</name>
    <dbReference type="NCBI Taxonomy" id="5062"/>
    <lineage>
        <taxon>Eukaryota</taxon>
        <taxon>Fungi</taxon>
        <taxon>Dikarya</taxon>
        <taxon>Ascomycota</taxon>
        <taxon>Pezizomycotina</taxon>
        <taxon>Eurotiomycetes</taxon>
        <taxon>Eurotiomycetidae</taxon>
        <taxon>Eurotiales</taxon>
        <taxon>Aspergillaceae</taxon>
        <taxon>Aspergillus</taxon>
        <taxon>Aspergillus subgen. Circumdati</taxon>
    </lineage>
</organism>
<dbReference type="InterPro" id="IPR013057">
    <property type="entry name" value="AA_transpt_TM"/>
</dbReference>
<evidence type="ECO:0000256" key="9">
    <source>
        <dbReference type="SAM" id="MobiDB-lite"/>
    </source>
</evidence>
<dbReference type="eggNOG" id="KOG3841">
    <property type="taxonomic scope" value="Eukaryota"/>
</dbReference>
<feature type="transmembrane region" description="Helical" evidence="10">
    <location>
        <begin position="77"/>
        <end position="96"/>
    </location>
</feature>
<dbReference type="PROSITE" id="PS51088">
    <property type="entry name" value="TEA_2"/>
    <property type="match status" value="1"/>
</dbReference>
<feature type="transmembrane region" description="Helical" evidence="10">
    <location>
        <begin position="1777"/>
        <end position="1798"/>
    </location>
</feature>
<evidence type="ECO:0000256" key="4">
    <source>
        <dbReference type="ARBA" id="ARBA00022989"/>
    </source>
</evidence>
<feature type="region of interest" description="Disordered" evidence="9">
    <location>
        <begin position="3396"/>
        <end position="3435"/>
    </location>
</feature>